<name>A0AAU8JKC4_9CYAN</name>
<dbReference type="Pfam" id="PF06967">
    <property type="entry name" value="Mo-nitro_C"/>
    <property type="match status" value="1"/>
</dbReference>
<evidence type="ECO:0000259" key="1">
    <source>
        <dbReference type="Pfam" id="PF06967"/>
    </source>
</evidence>
<reference evidence="2" key="1">
    <citation type="submission" date="2024-07" db="EMBL/GenBank/DDBJ databases">
        <authorList>
            <person name="Kim Y.J."/>
            <person name="Jeong J.Y."/>
        </authorList>
    </citation>
    <scope>NUCLEOTIDE SEQUENCE</scope>
    <source>
        <strain evidence="2">GIHE-MW2</strain>
    </source>
</reference>
<gene>
    <name evidence="2" type="ORF">ABWT76_002158</name>
</gene>
<proteinExistence type="predicted"/>
<evidence type="ECO:0000313" key="2">
    <source>
        <dbReference type="EMBL" id="XCM39252.1"/>
    </source>
</evidence>
<feature type="domain" description="Mo-dependent nitrogenase C-terminal" evidence="1">
    <location>
        <begin position="26"/>
        <end position="106"/>
    </location>
</feature>
<dbReference type="RefSeq" id="WP_054469323.1">
    <property type="nucleotide sequence ID" value="NZ_CP159837.1"/>
</dbReference>
<dbReference type="EMBL" id="CP159837">
    <property type="protein sequence ID" value="XCM39252.1"/>
    <property type="molecule type" value="Genomic_DNA"/>
</dbReference>
<protein>
    <submittedName>
        <fullName evidence="2">Mo-dependent nitrogenase C-terminal domain-containing protein</fullName>
    </submittedName>
</protein>
<organism evidence="2">
    <name type="scientific">Planktothricoides raciborskii GIHE-MW2</name>
    <dbReference type="NCBI Taxonomy" id="2792601"/>
    <lineage>
        <taxon>Bacteria</taxon>
        <taxon>Bacillati</taxon>
        <taxon>Cyanobacteriota</taxon>
        <taxon>Cyanophyceae</taxon>
        <taxon>Oscillatoriophycideae</taxon>
        <taxon>Oscillatoriales</taxon>
        <taxon>Oscillatoriaceae</taxon>
        <taxon>Planktothricoides</taxon>
    </lineage>
</organism>
<accession>A0AAU8JKC4</accession>
<dbReference type="AlphaFoldDB" id="A0AAU8JKC4"/>
<sequence>MLNLIKIGQKIIATQTISNHKPFKALNPMRHWLNQLKIDNAKIAHLICQVIPTQCPFERKISLFGYTIHIPPLCKLNPLYEELISLRFRALCYLADECQEDIRHYC</sequence>
<dbReference type="InterPro" id="IPR009717">
    <property type="entry name" value="Mo-dep_Nase_C"/>
</dbReference>